<dbReference type="SUPFAM" id="SSF51735">
    <property type="entry name" value="NAD(P)-binding Rossmann-fold domains"/>
    <property type="match status" value="1"/>
</dbReference>
<dbReference type="InterPro" id="IPR020904">
    <property type="entry name" value="Sc_DH/Rdtase_CS"/>
</dbReference>
<evidence type="ECO:0000313" key="5">
    <source>
        <dbReference type="Proteomes" id="UP000005707"/>
    </source>
</evidence>
<dbReference type="PRINTS" id="PR00080">
    <property type="entry name" value="SDRFAMILY"/>
</dbReference>
<keyword evidence="5" id="KW-1185">Reference proteome</keyword>
<dbReference type="Proteomes" id="UP000005707">
    <property type="component" value="Unassembled WGS sequence"/>
</dbReference>
<name>U2E849_9MOLU</name>
<reference evidence="4 5" key="2">
    <citation type="journal article" date="2013" name="PLoS ONE">
        <title>INDIGO - INtegrated Data Warehouse of MIcrobial GenOmes with Examples from the Red Sea Extremophiles.</title>
        <authorList>
            <person name="Alam I."/>
            <person name="Antunes A."/>
            <person name="Kamau A.A."/>
            <person name="Ba Alawi W."/>
            <person name="Kalkatawi M."/>
            <person name="Stingl U."/>
            <person name="Bajic V.B."/>
        </authorList>
    </citation>
    <scope>NUCLEOTIDE SEQUENCE [LARGE SCALE GENOMIC DNA]</scope>
    <source>
        <strain evidence="4 5">SSD-17B</strain>
    </source>
</reference>
<comment type="similarity">
    <text evidence="1 3">Belongs to the short-chain dehydrogenases/reductases (SDR) family.</text>
</comment>
<proteinExistence type="inferred from homology"/>
<comment type="caution">
    <text evidence="4">The sequence shown here is derived from an EMBL/GenBank/DDBJ whole genome shotgun (WGS) entry which is preliminary data.</text>
</comment>
<dbReference type="STRING" id="1033810.HLPCO_002490"/>
<dbReference type="EMBL" id="AFNU02000011">
    <property type="protein sequence ID" value="ERJ11368.1"/>
    <property type="molecule type" value="Genomic_DNA"/>
</dbReference>
<dbReference type="InParanoid" id="U2E849"/>
<evidence type="ECO:0000313" key="4">
    <source>
        <dbReference type="EMBL" id="ERJ11368.1"/>
    </source>
</evidence>
<dbReference type="InterPro" id="IPR036291">
    <property type="entry name" value="NAD(P)-bd_dom_sf"/>
</dbReference>
<reference evidence="4 5" key="1">
    <citation type="journal article" date="2011" name="J. Bacteriol.">
        <title>Genome sequence of Haloplasma contractile, an unusual contractile bacterium from a deep-sea anoxic brine lake.</title>
        <authorList>
            <person name="Antunes A."/>
            <person name="Alam I."/>
            <person name="El Dorry H."/>
            <person name="Siam R."/>
            <person name="Robertson A."/>
            <person name="Bajic V.B."/>
            <person name="Stingl U."/>
        </authorList>
    </citation>
    <scope>NUCLEOTIDE SEQUENCE [LARGE SCALE GENOMIC DNA]</scope>
    <source>
        <strain evidence="4 5">SSD-17B</strain>
    </source>
</reference>
<dbReference type="PROSITE" id="PS00061">
    <property type="entry name" value="ADH_SHORT"/>
    <property type="match status" value="1"/>
</dbReference>
<protein>
    <submittedName>
        <fullName evidence="4">3-oxoacyl-acyl-carrier protein reductase</fullName>
        <ecNumber evidence="4">1.1.1.100</ecNumber>
    </submittedName>
</protein>
<gene>
    <name evidence="4" type="ORF">HLPCO_002490</name>
</gene>
<dbReference type="InterPro" id="IPR002347">
    <property type="entry name" value="SDR_fam"/>
</dbReference>
<evidence type="ECO:0000256" key="2">
    <source>
        <dbReference type="ARBA" id="ARBA00023002"/>
    </source>
</evidence>
<sequence>MEDRKKVALVTGASRGIGKAIAKVLVKEGYSVIGTSRNPEGLKNKIPGVNYVSLDLYDTESIDNLLKGINSIDVLINNAGESQMGPVEEVSMEKLRKLYDLLFFGQVMLIKGVLPVMRSQGEGTIINITSLASQTPVPFSSVYASCKAALETLTRGMRHEVYKYGVNLVTVAPSYIKTDIRQEKICSKKSSYIEDFTNVKNIRDARISNGTNPCNVAKKMMKIIKQKNPAPFYAVGKNAVLITFLHKMIPGKLSEKILRLIFKLG</sequence>
<dbReference type="eggNOG" id="COG0300">
    <property type="taxonomic scope" value="Bacteria"/>
</dbReference>
<evidence type="ECO:0000256" key="3">
    <source>
        <dbReference type="RuleBase" id="RU000363"/>
    </source>
</evidence>
<dbReference type="EC" id="1.1.1.100" evidence="4"/>
<dbReference type="PANTHER" id="PTHR44169">
    <property type="entry name" value="NADPH-DEPENDENT 1-ACYLDIHYDROXYACETONE PHOSPHATE REDUCTASE"/>
    <property type="match status" value="1"/>
</dbReference>
<organism evidence="4 5">
    <name type="scientific">Haloplasma contractile SSD-17B</name>
    <dbReference type="NCBI Taxonomy" id="1033810"/>
    <lineage>
        <taxon>Bacteria</taxon>
        <taxon>Bacillati</taxon>
        <taxon>Mycoplasmatota</taxon>
        <taxon>Mollicutes</taxon>
        <taxon>Haloplasmatales</taxon>
        <taxon>Haloplasmataceae</taxon>
        <taxon>Haloplasma</taxon>
    </lineage>
</organism>
<dbReference type="OrthoDB" id="9793825at2"/>
<dbReference type="RefSeq" id="WP_008826555.1">
    <property type="nucleotide sequence ID" value="NZ_AFNU02000011.1"/>
</dbReference>
<accession>U2E849</accession>
<keyword evidence="2 4" id="KW-0560">Oxidoreductase</keyword>
<dbReference type="Pfam" id="PF00106">
    <property type="entry name" value="adh_short"/>
    <property type="match status" value="1"/>
</dbReference>
<dbReference type="PANTHER" id="PTHR44169:SF6">
    <property type="entry name" value="NADPH-DEPENDENT 1-ACYLDIHYDROXYACETONE PHOSPHATE REDUCTASE"/>
    <property type="match status" value="1"/>
</dbReference>
<dbReference type="AlphaFoldDB" id="U2E849"/>
<dbReference type="Gene3D" id="3.40.50.720">
    <property type="entry name" value="NAD(P)-binding Rossmann-like Domain"/>
    <property type="match status" value="1"/>
</dbReference>
<dbReference type="GO" id="GO:0004316">
    <property type="term" value="F:3-oxoacyl-[acyl-carrier-protein] reductase (NADPH) activity"/>
    <property type="evidence" value="ECO:0007669"/>
    <property type="project" value="UniProtKB-EC"/>
</dbReference>
<evidence type="ECO:0000256" key="1">
    <source>
        <dbReference type="ARBA" id="ARBA00006484"/>
    </source>
</evidence>
<dbReference type="PRINTS" id="PR00081">
    <property type="entry name" value="GDHRDH"/>
</dbReference>